<evidence type="ECO:0000259" key="4">
    <source>
        <dbReference type="PROSITE" id="PS51007"/>
    </source>
</evidence>
<organism evidence="5">
    <name type="scientific">marine metagenome</name>
    <dbReference type="NCBI Taxonomy" id="408172"/>
    <lineage>
        <taxon>unclassified sequences</taxon>
        <taxon>metagenomes</taxon>
        <taxon>ecological metagenomes</taxon>
    </lineage>
</organism>
<evidence type="ECO:0000256" key="3">
    <source>
        <dbReference type="ARBA" id="ARBA00023004"/>
    </source>
</evidence>
<keyword evidence="1" id="KW-0349">Heme</keyword>
<dbReference type="PROSITE" id="PS51007">
    <property type="entry name" value="CYTC"/>
    <property type="match status" value="1"/>
</dbReference>
<evidence type="ECO:0000256" key="1">
    <source>
        <dbReference type="ARBA" id="ARBA00022617"/>
    </source>
</evidence>
<dbReference type="Gene3D" id="1.10.760.10">
    <property type="entry name" value="Cytochrome c-like domain"/>
    <property type="match status" value="1"/>
</dbReference>
<dbReference type="EMBL" id="UINC01005956">
    <property type="protein sequence ID" value="SVA24590.1"/>
    <property type="molecule type" value="Genomic_DNA"/>
</dbReference>
<dbReference type="GO" id="GO:0046872">
    <property type="term" value="F:metal ion binding"/>
    <property type="evidence" value="ECO:0007669"/>
    <property type="project" value="UniProtKB-KW"/>
</dbReference>
<name>A0A381U8N8_9ZZZZ</name>
<evidence type="ECO:0000313" key="5">
    <source>
        <dbReference type="EMBL" id="SVA24590.1"/>
    </source>
</evidence>
<sequence length="135" mass="15477">MWFSSVVGQNKNILRKSVQDSVFTETQANQGSKLYRKACVRCHHPRQFVGPAYMDSWTGARVHDFLEVIRRTMPTENPGSLKREEYIEIVAFLFRLNSIPSGSREMSSDPTALKLIKIEGPYKRARQSKKSKNKG</sequence>
<dbReference type="InterPro" id="IPR009056">
    <property type="entry name" value="Cyt_c-like_dom"/>
</dbReference>
<accession>A0A381U8N8</accession>
<dbReference type="AlphaFoldDB" id="A0A381U8N8"/>
<dbReference type="InterPro" id="IPR036909">
    <property type="entry name" value="Cyt_c-like_dom_sf"/>
</dbReference>
<dbReference type="Pfam" id="PF13442">
    <property type="entry name" value="Cytochrome_CBB3"/>
    <property type="match status" value="1"/>
</dbReference>
<feature type="domain" description="Cytochrome c" evidence="4">
    <location>
        <begin position="26"/>
        <end position="97"/>
    </location>
</feature>
<keyword evidence="2" id="KW-0479">Metal-binding</keyword>
<proteinExistence type="predicted"/>
<gene>
    <name evidence="5" type="ORF">METZ01_LOCUS77444</name>
</gene>
<reference evidence="5" key="1">
    <citation type="submission" date="2018-05" db="EMBL/GenBank/DDBJ databases">
        <authorList>
            <person name="Lanie J.A."/>
            <person name="Ng W.-L."/>
            <person name="Kazmierczak K.M."/>
            <person name="Andrzejewski T.M."/>
            <person name="Davidsen T.M."/>
            <person name="Wayne K.J."/>
            <person name="Tettelin H."/>
            <person name="Glass J.I."/>
            <person name="Rusch D."/>
            <person name="Podicherti R."/>
            <person name="Tsui H.-C.T."/>
            <person name="Winkler M.E."/>
        </authorList>
    </citation>
    <scope>NUCLEOTIDE SEQUENCE</scope>
</reference>
<protein>
    <recommendedName>
        <fullName evidence="4">Cytochrome c domain-containing protein</fullName>
    </recommendedName>
</protein>
<dbReference type="SUPFAM" id="SSF46626">
    <property type="entry name" value="Cytochrome c"/>
    <property type="match status" value="1"/>
</dbReference>
<keyword evidence="3" id="KW-0408">Iron</keyword>
<dbReference type="GO" id="GO:0009055">
    <property type="term" value="F:electron transfer activity"/>
    <property type="evidence" value="ECO:0007669"/>
    <property type="project" value="InterPro"/>
</dbReference>
<evidence type="ECO:0000256" key="2">
    <source>
        <dbReference type="ARBA" id="ARBA00022723"/>
    </source>
</evidence>
<dbReference type="GO" id="GO:0020037">
    <property type="term" value="F:heme binding"/>
    <property type="evidence" value="ECO:0007669"/>
    <property type="project" value="InterPro"/>
</dbReference>